<dbReference type="InterPro" id="IPR003594">
    <property type="entry name" value="HATPase_dom"/>
</dbReference>
<evidence type="ECO:0000256" key="7">
    <source>
        <dbReference type="ARBA" id="ARBA00022692"/>
    </source>
</evidence>
<evidence type="ECO:0000256" key="13">
    <source>
        <dbReference type="ARBA" id="ARBA00023136"/>
    </source>
</evidence>
<feature type="compositionally biased region" description="Gly residues" evidence="16">
    <location>
        <begin position="34"/>
        <end position="46"/>
    </location>
</feature>
<dbReference type="InterPro" id="IPR036097">
    <property type="entry name" value="HisK_dim/P_sf"/>
</dbReference>
<feature type="region of interest" description="Disordered" evidence="16">
    <location>
        <begin position="1"/>
        <end position="49"/>
    </location>
</feature>
<comment type="catalytic activity">
    <reaction evidence="1">
        <text>ATP + protein L-histidine = ADP + protein N-phospho-L-histidine.</text>
        <dbReference type="EC" id="2.7.13.3"/>
    </reaction>
</comment>
<dbReference type="SMART" id="SM00387">
    <property type="entry name" value="HATPase_c"/>
    <property type="match status" value="1"/>
</dbReference>
<evidence type="ECO:0000256" key="4">
    <source>
        <dbReference type="ARBA" id="ARBA00012438"/>
    </source>
</evidence>
<dbReference type="PRINTS" id="PR00344">
    <property type="entry name" value="BCTRLSENSOR"/>
</dbReference>
<dbReference type="GO" id="GO:0005886">
    <property type="term" value="C:plasma membrane"/>
    <property type="evidence" value="ECO:0007669"/>
    <property type="project" value="UniProtKB-SubCell"/>
</dbReference>
<evidence type="ECO:0000259" key="18">
    <source>
        <dbReference type="PROSITE" id="PS50109"/>
    </source>
</evidence>
<keyword evidence="5" id="KW-0597">Phosphoprotein</keyword>
<dbReference type="Gene3D" id="3.30.565.10">
    <property type="entry name" value="Histidine kinase-like ATPase, C-terminal domain"/>
    <property type="match status" value="1"/>
</dbReference>
<dbReference type="GO" id="GO:0005524">
    <property type="term" value="F:ATP binding"/>
    <property type="evidence" value="ECO:0007669"/>
    <property type="project" value="UniProtKB-KW"/>
</dbReference>
<feature type="transmembrane region" description="Helical" evidence="17">
    <location>
        <begin position="61"/>
        <end position="84"/>
    </location>
</feature>
<dbReference type="InterPro" id="IPR004358">
    <property type="entry name" value="Sig_transdc_His_kin-like_C"/>
</dbReference>
<evidence type="ECO:0000256" key="11">
    <source>
        <dbReference type="ARBA" id="ARBA00022989"/>
    </source>
</evidence>
<dbReference type="SUPFAM" id="SSF55785">
    <property type="entry name" value="PYP-like sensor domain (PAS domain)"/>
    <property type="match status" value="1"/>
</dbReference>
<keyword evidence="15" id="KW-0175">Coiled coil</keyword>
<evidence type="ECO:0000256" key="9">
    <source>
        <dbReference type="ARBA" id="ARBA00022777"/>
    </source>
</evidence>
<keyword evidence="11 17" id="KW-1133">Transmembrane helix</keyword>
<proteinExistence type="predicted"/>
<reference evidence="19 20" key="1">
    <citation type="submission" date="2019-04" db="EMBL/GenBank/DDBJ databases">
        <authorList>
            <person name="Dong K."/>
        </authorList>
    </citation>
    <scope>NUCLEOTIDE SEQUENCE [LARGE SCALE GENOMIC DNA]</scope>
    <source>
        <strain evidence="20">dk3543</strain>
    </source>
</reference>
<evidence type="ECO:0000256" key="17">
    <source>
        <dbReference type="SAM" id="Phobius"/>
    </source>
</evidence>
<dbReference type="Gene3D" id="1.10.287.130">
    <property type="match status" value="1"/>
</dbReference>
<sequence>MRDLTGGDQDDQQGYAETGDAPHPRALPPRVGSRGRGATGARGGGTVATAATAGRPDREYWVLWGVALAVLCSSAYAAAATGVVGQMPRIWLFSTVAFSWMTLDWNEDGRLLPRLTPPFVLTVGATALLACTTALLMDAPTSDVIRSVVGVPLQAFLMAFLYRSGRRTLQSPHHPHLDGVGPWRNAWARNWAPTCARDLGLLAGSALVSGAVGLLLGAVPGLHLGEVSTSVALQWMSHVFVVSSVGGATTLITFATWSPASLREPWLRILAVWLVSVGLLSWVYATGAVTMAWLAVLPVVFVALNRGLWVTNTFGLLVGLVSILLSPALNTLDGRSNLVRGSSHLVPLGSVMDLVVSTFILVSLLVAQLSQRRAQLVDDLERERSRVRRRAEMLQNVFEAMQDGVVVVDRHLAVRMHNPAAVTLLGRPFPKGRPESWTGWFGITRIDGTPLSDSELIASDFMNLGIHGGQRILRQSVTRVSSDPADGWMIFLTDNTEHHARLRELSGFAGVVAHDLRAPLTSVEGWLEMAEESLASRDPDEASALLARARASNRRMREVISDWLDYTVVREGTLELADVPLTTPVRAVMAQVAEIGPHVFTVDTPHHVSADLGLVRQLLANLIGNASKFVRHGETPTITVRSMTDVAGWIRVDVIDEGIGLPVGEEDRIFEDYHRAAGAAQSREGFGMGLAACRRIVERHGGQISAHTNDRGGATFSFTLPAAEWADELTGLE</sequence>
<evidence type="ECO:0000256" key="14">
    <source>
        <dbReference type="ARBA" id="ARBA00039401"/>
    </source>
</evidence>
<dbReference type="GO" id="GO:0007234">
    <property type="term" value="P:osmosensory signaling via phosphorelay pathway"/>
    <property type="evidence" value="ECO:0007669"/>
    <property type="project" value="TreeGrafter"/>
</dbReference>
<dbReference type="InterPro" id="IPR036890">
    <property type="entry name" value="HATPase_C_sf"/>
</dbReference>
<keyword evidence="7 17" id="KW-0812">Transmembrane</keyword>
<feature type="transmembrane region" description="Helical" evidence="17">
    <location>
        <begin position="344"/>
        <end position="367"/>
    </location>
</feature>
<dbReference type="CDD" id="cd00082">
    <property type="entry name" value="HisKA"/>
    <property type="match status" value="1"/>
</dbReference>
<evidence type="ECO:0000256" key="5">
    <source>
        <dbReference type="ARBA" id="ARBA00022553"/>
    </source>
</evidence>
<keyword evidence="13 17" id="KW-0472">Membrane</keyword>
<dbReference type="Gene3D" id="3.30.450.20">
    <property type="entry name" value="PAS domain"/>
    <property type="match status" value="1"/>
</dbReference>
<dbReference type="GO" id="GO:0000155">
    <property type="term" value="F:phosphorelay sensor kinase activity"/>
    <property type="evidence" value="ECO:0007669"/>
    <property type="project" value="InterPro"/>
</dbReference>
<dbReference type="AlphaFoldDB" id="A0A4U2YJR8"/>
<keyword evidence="20" id="KW-1185">Reference proteome</keyword>
<feature type="transmembrane region" description="Helical" evidence="17">
    <location>
        <begin position="308"/>
        <end position="332"/>
    </location>
</feature>
<name>A0A4U2YJR8_9ACTN</name>
<dbReference type="EC" id="2.7.13.3" evidence="4"/>
<dbReference type="Pfam" id="PF13188">
    <property type="entry name" value="PAS_8"/>
    <property type="match status" value="1"/>
</dbReference>
<dbReference type="Proteomes" id="UP000307808">
    <property type="component" value="Unassembled WGS sequence"/>
</dbReference>
<dbReference type="Pfam" id="PF02518">
    <property type="entry name" value="HATPase_c"/>
    <property type="match status" value="1"/>
</dbReference>
<dbReference type="SUPFAM" id="SSF47384">
    <property type="entry name" value="Homodimeric domain of signal transducing histidine kinase"/>
    <property type="match status" value="1"/>
</dbReference>
<keyword evidence="8" id="KW-0547">Nucleotide-binding</keyword>
<dbReference type="Pfam" id="PF00512">
    <property type="entry name" value="HisKA"/>
    <property type="match status" value="1"/>
</dbReference>
<keyword evidence="10" id="KW-0067">ATP-binding</keyword>
<protein>
    <recommendedName>
        <fullName evidence="14">Sensor-like histidine kinase SenX3</fullName>
        <ecNumber evidence="4">2.7.13.3</ecNumber>
    </recommendedName>
</protein>
<dbReference type="SUPFAM" id="SSF55874">
    <property type="entry name" value="ATPase domain of HSP90 chaperone/DNA topoisomerase II/histidine kinase"/>
    <property type="match status" value="1"/>
</dbReference>
<gene>
    <name evidence="19" type="ORF">FC770_11490</name>
</gene>
<dbReference type="InterPro" id="IPR005467">
    <property type="entry name" value="His_kinase_dom"/>
</dbReference>
<evidence type="ECO:0000256" key="3">
    <source>
        <dbReference type="ARBA" id="ARBA00004236"/>
    </source>
</evidence>
<feature type="transmembrane region" description="Helical" evidence="17">
    <location>
        <begin position="235"/>
        <end position="257"/>
    </location>
</feature>
<dbReference type="GO" id="GO:0000156">
    <property type="term" value="F:phosphorelay response regulator activity"/>
    <property type="evidence" value="ECO:0007669"/>
    <property type="project" value="TreeGrafter"/>
</dbReference>
<dbReference type="GO" id="GO:0030295">
    <property type="term" value="F:protein kinase activator activity"/>
    <property type="evidence" value="ECO:0007669"/>
    <property type="project" value="TreeGrafter"/>
</dbReference>
<evidence type="ECO:0000313" key="19">
    <source>
        <dbReference type="EMBL" id="TKI61417.1"/>
    </source>
</evidence>
<keyword evidence="9" id="KW-0418">Kinase</keyword>
<keyword evidence="6" id="KW-0808">Transferase</keyword>
<dbReference type="InterPro" id="IPR003661">
    <property type="entry name" value="HisK_dim/P_dom"/>
</dbReference>
<comment type="subcellular location">
    <subcellularLocation>
        <location evidence="3">Cell membrane</location>
    </subcellularLocation>
    <subcellularLocation>
        <location evidence="2">Membrane</location>
        <topology evidence="2">Multi-pass membrane protein</topology>
    </subcellularLocation>
</comment>
<dbReference type="PANTHER" id="PTHR42878">
    <property type="entry name" value="TWO-COMPONENT HISTIDINE KINASE"/>
    <property type="match status" value="1"/>
</dbReference>
<evidence type="ECO:0000256" key="8">
    <source>
        <dbReference type="ARBA" id="ARBA00022741"/>
    </source>
</evidence>
<feature type="transmembrane region" description="Helical" evidence="17">
    <location>
        <begin position="269"/>
        <end position="296"/>
    </location>
</feature>
<feature type="transmembrane region" description="Helical" evidence="17">
    <location>
        <begin position="118"/>
        <end position="137"/>
    </location>
</feature>
<keyword evidence="12" id="KW-0902">Two-component regulatory system</keyword>
<dbReference type="SMART" id="SM00388">
    <property type="entry name" value="HisKA"/>
    <property type="match status" value="1"/>
</dbReference>
<feature type="domain" description="Histidine kinase" evidence="18">
    <location>
        <begin position="511"/>
        <end position="724"/>
    </location>
</feature>
<feature type="transmembrane region" description="Helical" evidence="17">
    <location>
        <begin position="199"/>
        <end position="223"/>
    </location>
</feature>
<evidence type="ECO:0000313" key="20">
    <source>
        <dbReference type="Proteomes" id="UP000307808"/>
    </source>
</evidence>
<evidence type="ECO:0000256" key="15">
    <source>
        <dbReference type="SAM" id="Coils"/>
    </source>
</evidence>
<dbReference type="InterPro" id="IPR000014">
    <property type="entry name" value="PAS"/>
</dbReference>
<dbReference type="InterPro" id="IPR050351">
    <property type="entry name" value="BphY/WalK/GraS-like"/>
</dbReference>
<evidence type="ECO:0000256" key="1">
    <source>
        <dbReference type="ARBA" id="ARBA00000085"/>
    </source>
</evidence>
<comment type="caution">
    <text evidence="19">The sequence shown here is derived from an EMBL/GenBank/DDBJ whole genome shotgun (WGS) entry which is preliminary data.</text>
</comment>
<dbReference type="InterPro" id="IPR035965">
    <property type="entry name" value="PAS-like_dom_sf"/>
</dbReference>
<dbReference type="PROSITE" id="PS50109">
    <property type="entry name" value="HIS_KIN"/>
    <property type="match status" value="1"/>
</dbReference>
<evidence type="ECO:0000256" key="10">
    <source>
        <dbReference type="ARBA" id="ARBA00022840"/>
    </source>
</evidence>
<dbReference type="EMBL" id="SZPY01000003">
    <property type="protein sequence ID" value="TKI61417.1"/>
    <property type="molecule type" value="Genomic_DNA"/>
</dbReference>
<dbReference type="PANTHER" id="PTHR42878:SF7">
    <property type="entry name" value="SENSOR HISTIDINE KINASE GLRK"/>
    <property type="match status" value="1"/>
</dbReference>
<organism evidence="19 20">
    <name type="scientific">Nocardioides jishulii</name>
    <dbReference type="NCBI Taxonomy" id="2575440"/>
    <lineage>
        <taxon>Bacteria</taxon>
        <taxon>Bacillati</taxon>
        <taxon>Actinomycetota</taxon>
        <taxon>Actinomycetes</taxon>
        <taxon>Propionibacteriales</taxon>
        <taxon>Nocardioidaceae</taxon>
        <taxon>Nocardioides</taxon>
    </lineage>
</organism>
<dbReference type="OrthoDB" id="5241402at2"/>
<evidence type="ECO:0000256" key="16">
    <source>
        <dbReference type="SAM" id="MobiDB-lite"/>
    </source>
</evidence>
<accession>A0A4U2YJR8</accession>
<evidence type="ECO:0000256" key="2">
    <source>
        <dbReference type="ARBA" id="ARBA00004141"/>
    </source>
</evidence>
<evidence type="ECO:0000256" key="12">
    <source>
        <dbReference type="ARBA" id="ARBA00023012"/>
    </source>
</evidence>
<feature type="coiled-coil region" evidence="15">
    <location>
        <begin position="366"/>
        <end position="397"/>
    </location>
</feature>
<evidence type="ECO:0000256" key="6">
    <source>
        <dbReference type="ARBA" id="ARBA00022679"/>
    </source>
</evidence>